<keyword evidence="3" id="KW-1185">Reference proteome</keyword>
<comment type="caution">
    <text evidence="2">The sequence shown here is derived from an EMBL/GenBank/DDBJ whole genome shotgun (WGS) entry which is preliminary data.</text>
</comment>
<accession>A0A494Z6L5</accession>
<name>A0A494Z6L5_9BACI</name>
<keyword evidence="1" id="KW-0472">Membrane</keyword>
<evidence type="ECO:0000313" key="2">
    <source>
        <dbReference type="EMBL" id="RKQ17637.1"/>
    </source>
</evidence>
<feature type="transmembrane region" description="Helical" evidence="1">
    <location>
        <begin position="121"/>
        <end position="143"/>
    </location>
</feature>
<feature type="transmembrane region" description="Helical" evidence="1">
    <location>
        <begin position="204"/>
        <end position="227"/>
    </location>
</feature>
<dbReference type="EMBL" id="RBZO01000004">
    <property type="protein sequence ID" value="RKQ17637.1"/>
    <property type="molecule type" value="Genomic_DNA"/>
</dbReference>
<protein>
    <submittedName>
        <fullName evidence="2">Uncharacterized protein</fullName>
    </submittedName>
</protein>
<keyword evidence="1" id="KW-1133">Transmembrane helix</keyword>
<feature type="transmembrane region" description="Helical" evidence="1">
    <location>
        <begin position="85"/>
        <end position="109"/>
    </location>
</feature>
<gene>
    <name evidence="2" type="ORF">D8M05_04360</name>
</gene>
<dbReference type="Proteomes" id="UP000281813">
    <property type="component" value="Unassembled WGS sequence"/>
</dbReference>
<reference evidence="2 3" key="1">
    <citation type="journal article" date="2015" name="Antonie Van Leeuwenhoek">
        <title>Oceanobacillus bengalensis sp. nov., a bacterium isolated from seawater of the Bay of Bengal.</title>
        <authorList>
            <person name="Yongchang O."/>
            <person name="Xiang W."/>
            <person name="Wang G."/>
        </authorList>
    </citation>
    <scope>NUCLEOTIDE SEQUENCE [LARGE SCALE GENOMIC DNA]</scope>
    <source>
        <strain evidence="2 3">MCCC 1K00260</strain>
    </source>
</reference>
<feature type="transmembrane region" description="Helical" evidence="1">
    <location>
        <begin position="155"/>
        <end position="175"/>
    </location>
</feature>
<evidence type="ECO:0000256" key="1">
    <source>
        <dbReference type="SAM" id="Phobius"/>
    </source>
</evidence>
<sequence>MFEFIKYSLQDYIRSQKYFAPISTYIIIIFVFYTYTPNPIIDSYAVTALILFVISAWLCVSFLSLDSTVQKQIIILRLKSNTRYFVGKLLSIWLVTVVLTVYAFLYPILFQMFREPVNFTLGFVAILNHMVLAILGISVASIFSREVIKSPISAYGGLALCLTISISALGIYDVLPSIFKNIVWIIPPAISTQSSLMEWSGTSITQLSIFSFVWIVIYSLLVLLLFLKLSRR</sequence>
<proteinExistence type="predicted"/>
<dbReference type="AlphaFoldDB" id="A0A494Z6L5"/>
<evidence type="ECO:0000313" key="3">
    <source>
        <dbReference type="Proteomes" id="UP000281813"/>
    </source>
</evidence>
<dbReference type="RefSeq" id="WP_121129016.1">
    <property type="nucleotide sequence ID" value="NZ_JBHUFK010000001.1"/>
</dbReference>
<dbReference type="OrthoDB" id="1936187at2"/>
<feature type="transmembrane region" description="Helical" evidence="1">
    <location>
        <begin position="41"/>
        <end position="65"/>
    </location>
</feature>
<feature type="transmembrane region" description="Helical" evidence="1">
    <location>
        <begin position="18"/>
        <end position="35"/>
    </location>
</feature>
<keyword evidence="1" id="KW-0812">Transmembrane</keyword>
<organism evidence="2 3">
    <name type="scientific">Oceanobacillus bengalensis</name>
    <dbReference type="NCBI Taxonomy" id="1435466"/>
    <lineage>
        <taxon>Bacteria</taxon>
        <taxon>Bacillati</taxon>
        <taxon>Bacillota</taxon>
        <taxon>Bacilli</taxon>
        <taxon>Bacillales</taxon>
        <taxon>Bacillaceae</taxon>
        <taxon>Oceanobacillus</taxon>
    </lineage>
</organism>